<name>A0ACC1QF39_9HYPO</name>
<evidence type="ECO:0000313" key="2">
    <source>
        <dbReference type="Proteomes" id="UP001148737"/>
    </source>
</evidence>
<protein>
    <submittedName>
        <fullName evidence="1">Uncharacterized protein</fullName>
    </submittedName>
</protein>
<evidence type="ECO:0000313" key="1">
    <source>
        <dbReference type="EMBL" id="KAJ3474205.1"/>
    </source>
</evidence>
<dbReference type="EMBL" id="JANAKD010002243">
    <property type="protein sequence ID" value="KAJ3474205.1"/>
    <property type="molecule type" value="Genomic_DNA"/>
</dbReference>
<sequence>MRFSVVFVCLAATAVAFPTHIIMGSSDAGGSAIGVEESTEHSLADTVHTIPNPEDGSLMIWQCGDRSLFGGKIMCIERDGFASPRAQRSSGALERIATALDATLVVSKKQ</sequence>
<organism evidence="1 2">
    <name type="scientific">Lecanicillium saksenae</name>
    <dbReference type="NCBI Taxonomy" id="468837"/>
    <lineage>
        <taxon>Eukaryota</taxon>
        <taxon>Fungi</taxon>
        <taxon>Dikarya</taxon>
        <taxon>Ascomycota</taxon>
        <taxon>Pezizomycotina</taxon>
        <taxon>Sordariomycetes</taxon>
        <taxon>Hypocreomycetidae</taxon>
        <taxon>Hypocreales</taxon>
        <taxon>Cordycipitaceae</taxon>
        <taxon>Lecanicillium</taxon>
    </lineage>
</organism>
<accession>A0ACC1QF39</accession>
<reference evidence="1" key="1">
    <citation type="submission" date="2022-07" db="EMBL/GenBank/DDBJ databases">
        <title>Genome Sequence of Lecanicillium saksenae.</title>
        <authorList>
            <person name="Buettner E."/>
        </authorList>
    </citation>
    <scope>NUCLEOTIDE SEQUENCE</scope>
    <source>
        <strain evidence="1">VT-O1</strain>
    </source>
</reference>
<proteinExistence type="predicted"/>
<comment type="caution">
    <text evidence="1">The sequence shown here is derived from an EMBL/GenBank/DDBJ whole genome shotgun (WGS) entry which is preliminary data.</text>
</comment>
<keyword evidence="2" id="KW-1185">Reference proteome</keyword>
<dbReference type="Proteomes" id="UP001148737">
    <property type="component" value="Unassembled WGS sequence"/>
</dbReference>
<gene>
    <name evidence="1" type="ORF">NLG97_g9947</name>
</gene>